<feature type="transmembrane region" description="Helical" evidence="2">
    <location>
        <begin position="395"/>
        <end position="421"/>
    </location>
</feature>
<name>A0ABZ0Z4J5_9CAUD</name>
<organism evidence="3 4">
    <name type="scientific">phage Lak_Megaphage_RVC_AP1_GC26</name>
    <dbReference type="NCBI Taxonomy" id="3109224"/>
    <lineage>
        <taxon>Viruses</taxon>
        <taxon>Duplodnaviria</taxon>
        <taxon>Heunggongvirae</taxon>
        <taxon>Uroviricota</taxon>
        <taxon>Caudoviricetes</taxon>
        <taxon>Caudoviricetes code 15 clade</taxon>
    </lineage>
</organism>
<feature type="transmembrane region" description="Helical" evidence="2">
    <location>
        <begin position="546"/>
        <end position="564"/>
    </location>
</feature>
<dbReference type="EMBL" id="OR769218">
    <property type="protein sequence ID" value="WQJ53969.1"/>
    <property type="molecule type" value="Genomic_DNA"/>
</dbReference>
<feature type="transmembrane region" description="Helical" evidence="2">
    <location>
        <begin position="450"/>
        <end position="468"/>
    </location>
</feature>
<evidence type="ECO:0000256" key="1">
    <source>
        <dbReference type="SAM" id="Coils"/>
    </source>
</evidence>
<feature type="transmembrane region" description="Helical" evidence="2">
    <location>
        <begin position="843"/>
        <end position="859"/>
    </location>
</feature>
<feature type="transmembrane region" description="Helical" evidence="2">
    <location>
        <begin position="512"/>
        <end position="534"/>
    </location>
</feature>
<feature type="transmembrane region" description="Helical" evidence="2">
    <location>
        <begin position="1045"/>
        <end position="1066"/>
    </location>
</feature>
<feature type="transmembrane region" description="Helical" evidence="2">
    <location>
        <begin position="942"/>
        <end position="965"/>
    </location>
</feature>
<sequence>MAQMSSEEALNGIFNILETMVNQHEEKKKETLEQKADSTIVSLLQGIVETAKDESAATVGEQLEKLSKGLVAMESIDNDVLNKVATSIGNVNTVLSSLKVDNDTFDNIDSFLKAINKMTEINAEGAKNIVDFIQGLTLQNSKQVGRSVGIIKAVVETLGTLVAIDMIKLQSNINKLDVNTAERAGKFITALINSISKANPKQKDIERLIKPIGDLMGGISKLVDSNVFKMKISLNPIRGWLLGRQLGQFITSISKYLKGDLKVDESIKYLAGILDPLVKLADPKQKISVFKLARTLNKVTATILGDFFATFVNKIPKEEQAYKTVNSMVAILTVLFNIKKMQVLNFKFAVSSLTEKRAKKLVNFFNTILSQKWDVKQVNAISAFFKAWDDAMRSLLLGVIFIALTIKVTSFKTIVESVLVVRYLIKFMKTTVTDLVTDLSKKDVKNSCDIIRMLSISIGTIGGILIALSLVTKLVGIGTVVVSLLILRSAVNGFKNIIKDLSDQKLDKSLKYAQGVLTGIGLMVMSLSVSLLLLALTVKNNTVETIIASIGILTLFVAGSIYLVNKLSSIDSKNLNASTNAMLKIAGVFAIIALVSATLLAPIGNHLGDVMKGGFVVSLVIALGIFAVKYIAKVNKDIEQGTSNLLKISLIFALVSIISLTLLIPIGKKADDVIGGTIITLTIIAGLIFGVKLLNKVNGKLALWGLAATAVLAVIYMGITLITKDLLIPIGQNGKEAGIGMGITLFIIVTLIFGTYILSKVNGKKAAYAILATAAMAFILLGISLITKDILIPIGKMWDDALIGAGVVLGIIAIFGAILFAIGKMNLKHKIAIKQGAKIMMEIGLVMLITGTACLLFAIESRKLYQLNDGGAVVLGALTMTIMMGLMGLILYNVGKLKKYSEKIAEGGALMIAIGALLDIIGGTMVLFSYECKKIDDFNKDGAVFLGAGTMVALLAVMGVIMTALGTMTPLLPFIAAGAVVMTAIAGIMTLVSGTMILFMKALELMLPYNEEKLKKIGKTTVTLFNVMFDVIKAAAPNPIQMVQAIAAGAFAPIIMAVFGVLTLTVREMKYITEICNSKMIQTFSEIMLGKSKDDVNSVLGSMQAIVNAFSNFNGYAMALIVSMALRPILTTISDYIDIIMKVATMNYIAGYDDNGKPMYEHLPATVFADAASAVTKGFTEFLTGLSNGFKDLDALKIVVLSVLTLALNPIIDTVGKFVDVVMKVATGTYIIGYDNNKKPIFQKITSTDFSKAASAVSLQFNLFLQHLSNGFSKMKLTAMFAIATIGQVMEPVMDAVSKFVDTVIKVSTMQIVTGYDKNGKPIYEPVEPSTFGDAAKVVSEKFKDFIVKLGEAFTNLQPNMIQAMDAMKDSIVPIMDGVSKFVDSILKLATGMYIKEYKKDKDGNYTVPVYDKVTKKMYTDAADAIAQKFASFIDQLVNMFERHGSFWGNKTEDALNAIGGSIGPVMDGLGKYVDSVLKLATGTYIKGYDRNKNPIFGTVTPEDFKKAAEKIAKSFTEFIDILIKKFANDSFIEKAESIADIIKNTINPIVNAVKAFSDTLKPFLALTSNKKGTTAQSKDYLCLQPKFIRTISQNIANAFVDFITIISNNLSKKENMEKYNKIQSTAKVVNAVMKTIKTSVDNLKRIITTMTDDQGKVLSQGNEVASKFTSVLTQLATYFSTPDKDFKTSKSSADMAQNFVVSVYKVVGVYRKIINQLTFDTKVKPITTVTNFGNVLTKMQHQMIGVSKASDHIDFQRTAQFMDLYLEIAKKMIYLSREMQRQKQLGTHINMFINNIKRLTSPEINRNMNVTSGSMRTYTARLKTFTAQIQVTTSKVEIYTTKLEAARKALKSLDDEIINKEKARNNALQQFANKINNIAVAVDRMKNSFDRLDENAILNRFDGIRELLDLITTNTDIPANTQQHNNVQQPVHTVGNRVVPQQKGVQNTLRPGQTNHNYYGNNVPTQGRVTFYFKNTTIDGFFKNA</sequence>
<feature type="transmembrane region" description="Helical" evidence="2">
    <location>
        <begin position="673"/>
        <end position="694"/>
    </location>
</feature>
<feature type="transmembrane region" description="Helical" evidence="2">
    <location>
        <begin position="907"/>
        <end position="930"/>
    </location>
</feature>
<feature type="transmembrane region" description="Helical" evidence="2">
    <location>
        <begin position="701"/>
        <end position="719"/>
    </location>
</feature>
<evidence type="ECO:0000313" key="4">
    <source>
        <dbReference type="Proteomes" id="UP001346559"/>
    </source>
</evidence>
<protein>
    <recommendedName>
        <fullName evidence="5">Tail tape measure protein</fullName>
    </recommendedName>
</protein>
<feature type="transmembrane region" description="Helical" evidence="2">
    <location>
        <begin position="766"/>
        <end position="786"/>
    </location>
</feature>
<feature type="transmembrane region" description="Helical" evidence="2">
    <location>
        <begin position="644"/>
        <end position="667"/>
    </location>
</feature>
<reference evidence="3 4" key="1">
    <citation type="submission" date="2023-11" db="EMBL/GenBank/DDBJ databases">
        <authorList>
            <person name="Cook R."/>
            <person name="Crisci M."/>
            <person name="Pye H."/>
            <person name="Adriaenssens E."/>
            <person name="Santini J."/>
        </authorList>
    </citation>
    <scope>NUCLEOTIDE SEQUENCE [LARGE SCALE GENOMIC DNA]</scope>
    <source>
        <strain evidence="3">Lak_Megaphage_RVC_AP1_GC26</strain>
    </source>
</reference>
<keyword evidence="1" id="KW-0175">Coiled coil</keyword>
<feature type="transmembrane region" description="Helical" evidence="2">
    <location>
        <begin position="801"/>
        <end position="822"/>
    </location>
</feature>
<dbReference type="Proteomes" id="UP001346559">
    <property type="component" value="Segment"/>
</dbReference>
<keyword evidence="2" id="KW-0812">Transmembrane</keyword>
<proteinExistence type="predicted"/>
<feature type="transmembrane region" description="Helical" evidence="2">
    <location>
        <begin position="739"/>
        <end position="759"/>
    </location>
</feature>
<feature type="transmembrane region" description="Helical" evidence="2">
    <location>
        <begin position="871"/>
        <end position="895"/>
    </location>
</feature>
<feature type="coiled-coil region" evidence="1">
    <location>
        <begin position="1837"/>
        <end position="1871"/>
    </location>
</feature>
<feature type="transmembrane region" description="Helical" evidence="2">
    <location>
        <begin position="610"/>
        <end position="632"/>
    </location>
</feature>
<evidence type="ECO:0000256" key="2">
    <source>
        <dbReference type="SAM" id="Phobius"/>
    </source>
</evidence>
<feature type="transmembrane region" description="Helical" evidence="2">
    <location>
        <begin position="972"/>
        <end position="1000"/>
    </location>
</feature>
<keyword evidence="2" id="KW-0472">Membrane</keyword>
<keyword evidence="4" id="KW-1185">Reference proteome</keyword>
<keyword evidence="2" id="KW-1133">Transmembrane helix</keyword>
<accession>A0ABZ0Z4J5</accession>
<feature type="transmembrane region" description="Helical" evidence="2">
    <location>
        <begin position="474"/>
        <end position="491"/>
    </location>
</feature>
<evidence type="ECO:0000313" key="3">
    <source>
        <dbReference type="EMBL" id="WQJ53969.1"/>
    </source>
</evidence>
<feature type="transmembrane region" description="Helical" evidence="2">
    <location>
        <begin position="585"/>
        <end position="604"/>
    </location>
</feature>
<feature type="transmembrane region" description="Helical" evidence="2">
    <location>
        <begin position="1113"/>
        <end position="1130"/>
    </location>
</feature>
<evidence type="ECO:0008006" key="5">
    <source>
        <dbReference type="Google" id="ProtNLM"/>
    </source>
</evidence>